<organism evidence="1 2">
    <name type="scientific">Entomophthora muscae</name>
    <dbReference type="NCBI Taxonomy" id="34485"/>
    <lineage>
        <taxon>Eukaryota</taxon>
        <taxon>Fungi</taxon>
        <taxon>Fungi incertae sedis</taxon>
        <taxon>Zoopagomycota</taxon>
        <taxon>Entomophthoromycotina</taxon>
        <taxon>Entomophthoromycetes</taxon>
        <taxon>Entomophthorales</taxon>
        <taxon>Entomophthoraceae</taxon>
        <taxon>Entomophthora</taxon>
    </lineage>
</organism>
<dbReference type="Proteomes" id="UP001165960">
    <property type="component" value="Unassembled WGS sequence"/>
</dbReference>
<sequence length="299" mass="33083">MIDYGFPLMTDPNTLKDVVAPPTIMNTVISQVTGISRVHAGMLTGSLSNVPWRKSGIKYTNNEIYFDIIEEVDAIIERDGSLVSCEVNGSILSNCRLTGMPELLITFNSSRSLEDYSFHPCVKHQNFQLDNVLTFIPPDGNFKLMTYRANLSPSQSLPISLRSSLSSHTTGGRFEFSLNPHFISGIALENIQATIKISKGVSNFVGSCNFGKFTTDYHTQQMIWKIEKLTLKDSIPTLSGTYNSPSNCKLAAAVDISFSMTMCAISGLKVDSLRVTNEPYKPYKGVRSLTKAGHYQIRI</sequence>
<keyword evidence="2" id="KW-1185">Reference proteome</keyword>
<dbReference type="EMBL" id="QTSX02005144">
    <property type="protein sequence ID" value="KAJ9060722.1"/>
    <property type="molecule type" value="Genomic_DNA"/>
</dbReference>
<gene>
    <name evidence="1" type="ORF">DSO57_1027936</name>
</gene>
<evidence type="ECO:0000313" key="2">
    <source>
        <dbReference type="Proteomes" id="UP001165960"/>
    </source>
</evidence>
<accession>A0ACC2SEY6</accession>
<name>A0ACC2SEY6_9FUNG</name>
<proteinExistence type="predicted"/>
<comment type="caution">
    <text evidence="1">The sequence shown here is derived from an EMBL/GenBank/DDBJ whole genome shotgun (WGS) entry which is preliminary data.</text>
</comment>
<reference evidence="1" key="1">
    <citation type="submission" date="2022-04" db="EMBL/GenBank/DDBJ databases">
        <title>Genome of the entomopathogenic fungus Entomophthora muscae.</title>
        <authorList>
            <person name="Elya C."/>
            <person name="Lovett B.R."/>
            <person name="Lee E."/>
            <person name="Macias A.M."/>
            <person name="Hajek A.E."/>
            <person name="De Bivort B.L."/>
            <person name="Kasson M.T."/>
            <person name="De Fine Licht H.H."/>
            <person name="Stajich J.E."/>
        </authorList>
    </citation>
    <scope>NUCLEOTIDE SEQUENCE</scope>
    <source>
        <strain evidence="1">Berkeley</strain>
    </source>
</reference>
<protein>
    <submittedName>
        <fullName evidence="1">Uncharacterized protein</fullName>
    </submittedName>
</protein>
<evidence type="ECO:0000313" key="1">
    <source>
        <dbReference type="EMBL" id="KAJ9060722.1"/>
    </source>
</evidence>